<keyword evidence="1" id="KW-0378">Hydrolase</keyword>
<comment type="subunit">
    <text evidence="1">Homodimer; disulfide-linked.</text>
</comment>
<keyword evidence="1" id="KW-0224">Dipeptidase</keyword>
<accession>A0AAW0XJW1</accession>
<dbReference type="InterPro" id="IPR008257">
    <property type="entry name" value="Pept_M19"/>
</dbReference>
<dbReference type="PANTHER" id="PTHR10443:SF12">
    <property type="entry name" value="DIPEPTIDASE"/>
    <property type="match status" value="1"/>
</dbReference>
<keyword evidence="3" id="KW-1185">Reference proteome</keyword>
<comment type="similarity">
    <text evidence="1">Belongs to the metallo-dependent hydrolases superfamily. Peptidase M19 family.</text>
</comment>
<reference evidence="2 3" key="1">
    <citation type="journal article" date="2024" name="BMC Genomics">
        <title>Genome assembly of redclaw crayfish (Cherax quadricarinatus) provides insights into its immune adaptation and hypoxia tolerance.</title>
        <authorList>
            <person name="Liu Z."/>
            <person name="Zheng J."/>
            <person name="Li H."/>
            <person name="Fang K."/>
            <person name="Wang S."/>
            <person name="He J."/>
            <person name="Zhou D."/>
            <person name="Weng S."/>
            <person name="Chi M."/>
            <person name="Gu Z."/>
            <person name="He J."/>
            <person name="Li F."/>
            <person name="Wang M."/>
        </authorList>
    </citation>
    <scope>NUCLEOTIDE SEQUENCE [LARGE SCALE GENOMIC DNA]</scope>
    <source>
        <strain evidence="2">ZL_2023a</strain>
    </source>
</reference>
<dbReference type="GO" id="GO:0070573">
    <property type="term" value="F:metallodipeptidase activity"/>
    <property type="evidence" value="ECO:0007669"/>
    <property type="project" value="InterPro"/>
</dbReference>
<keyword evidence="1" id="KW-0325">Glycoprotein</keyword>
<name>A0AAW0XJW1_CHEQU</name>
<dbReference type="GO" id="GO:0098552">
    <property type="term" value="C:side of membrane"/>
    <property type="evidence" value="ECO:0007669"/>
    <property type="project" value="UniProtKB-KW"/>
</dbReference>
<gene>
    <name evidence="2" type="ORF">OTU49_002658</name>
</gene>
<keyword evidence="1" id="KW-0449">Lipoprotein</keyword>
<keyword evidence="1" id="KW-0336">GPI-anchor</keyword>
<organism evidence="2 3">
    <name type="scientific">Cherax quadricarinatus</name>
    <name type="common">Australian red claw crayfish</name>
    <dbReference type="NCBI Taxonomy" id="27406"/>
    <lineage>
        <taxon>Eukaryota</taxon>
        <taxon>Metazoa</taxon>
        <taxon>Ecdysozoa</taxon>
        <taxon>Arthropoda</taxon>
        <taxon>Crustacea</taxon>
        <taxon>Multicrustacea</taxon>
        <taxon>Malacostraca</taxon>
        <taxon>Eumalacostraca</taxon>
        <taxon>Eucarida</taxon>
        <taxon>Decapoda</taxon>
        <taxon>Pleocyemata</taxon>
        <taxon>Astacidea</taxon>
        <taxon>Parastacoidea</taxon>
        <taxon>Parastacidae</taxon>
        <taxon>Cherax</taxon>
    </lineage>
</organism>
<evidence type="ECO:0000256" key="1">
    <source>
        <dbReference type="RuleBase" id="RU341113"/>
    </source>
</evidence>
<comment type="caution">
    <text evidence="2">The sequence shown here is derived from an EMBL/GenBank/DDBJ whole genome shotgun (WGS) entry which is preliminary data.</text>
</comment>
<dbReference type="InterPro" id="IPR032466">
    <property type="entry name" value="Metal_Hydrolase"/>
</dbReference>
<keyword evidence="1" id="KW-1015">Disulfide bond</keyword>
<evidence type="ECO:0000313" key="3">
    <source>
        <dbReference type="Proteomes" id="UP001445076"/>
    </source>
</evidence>
<sequence length="240" mass="27124">HNDLAWNIRNFVHNKLEKVDMSQNLSSVEPWGSSPWSHTDLARMRHGRVGAQKVVLEMNRLGMLVDLSHVSQQTMRDALAVSRAPVIFSHSSAHALCRHSRNVPDDILKQVHLNGGIVMVSFYNYFLTCNDSASVHDVVRHINHIREVAGLDHVGVGADFDGINKTPLGLEDVSKYPTLLAEVLKDPRWSEDDLAKLAGGNFLRVLQRAEQVRDELRSTQPYEDHIHPDNLVGRRSCWFT</sequence>
<keyword evidence="1" id="KW-0472">Membrane</keyword>
<dbReference type="PROSITE" id="PS51365">
    <property type="entry name" value="RENAL_DIPEPTIDASE_2"/>
    <property type="match status" value="1"/>
</dbReference>
<dbReference type="GO" id="GO:0006508">
    <property type="term" value="P:proteolysis"/>
    <property type="evidence" value="ECO:0007669"/>
    <property type="project" value="UniProtKB-KW"/>
</dbReference>
<dbReference type="AlphaFoldDB" id="A0AAW0XJW1"/>
<keyword evidence="1" id="KW-0862">Zinc</keyword>
<keyword evidence="1" id="KW-0479">Metal-binding</keyword>
<feature type="non-terminal residue" evidence="2">
    <location>
        <position position="1"/>
    </location>
</feature>
<dbReference type="Pfam" id="PF01244">
    <property type="entry name" value="Peptidase_M19"/>
    <property type="match status" value="1"/>
</dbReference>
<dbReference type="GO" id="GO:0046872">
    <property type="term" value="F:metal ion binding"/>
    <property type="evidence" value="ECO:0007669"/>
    <property type="project" value="UniProtKB-UniRule"/>
</dbReference>
<dbReference type="Proteomes" id="UP001445076">
    <property type="component" value="Unassembled WGS sequence"/>
</dbReference>
<dbReference type="Gene3D" id="3.20.20.140">
    <property type="entry name" value="Metal-dependent hydrolases"/>
    <property type="match status" value="2"/>
</dbReference>
<comment type="catalytic activity">
    <reaction evidence="1">
        <text>an L-aminoacyl-L-amino acid + H2O = 2 an L-alpha-amino acid</text>
        <dbReference type="Rhea" id="RHEA:48940"/>
        <dbReference type="ChEBI" id="CHEBI:15377"/>
        <dbReference type="ChEBI" id="CHEBI:59869"/>
        <dbReference type="ChEBI" id="CHEBI:77460"/>
        <dbReference type="EC" id="3.4.13.19"/>
    </reaction>
</comment>
<comment type="subcellular location">
    <subcellularLocation>
        <location evidence="1">Membrane</location>
        <topology evidence="1">Lipid-anchor</topology>
        <topology evidence="1">GPI-anchor</topology>
    </subcellularLocation>
</comment>
<dbReference type="PANTHER" id="PTHR10443">
    <property type="entry name" value="MICROSOMAL DIPEPTIDASE"/>
    <property type="match status" value="1"/>
</dbReference>
<dbReference type="EMBL" id="JARKIK010000032">
    <property type="protein sequence ID" value="KAK8740694.1"/>
    <property type="molecule type" value="Genomic_DNA"/>
</dbReference>
<protein>
    <recommendedName>
        <fullName evidence="1">Dipeptidase</fullName>
        <ecNumber evidence="1">3.4.13.19</ecNumber>
    </recommendedName>
</protein>
<proteinExistence type="inferred from homology"/>
<dbReference type="EC" id="3.4.13.19" evidence="1"/>
<keyword evidence="1" id="KW-0645">Protease</keyword>
<comment type="cofactor">
    <cofactor evidence="1">
        <name>Zn(2+)</name>
        <dbReference type="ChEBI" id="CHEBI:29105"/>
    </cofactor>
</comment>
<dbReference type="SUPFAM" id="SSF51556">
    <property type="entry name" value="Metallo-dependent hydrolases"/>
    <property type="match status" value="1"/>
</dbReference>
<keyword evidence="1" id="KW-0482">Metalloprotease</keyword>
<evidence type="ECO:0000313" key="2">
    <source>
        <dbReference type="EMBL" id="KAK8740694.1"/>
    </source>
</evidence>